<reference evidence="2" key="1">
    <citation type="submission" date="2014-07" db="EMBL/GenBank/DDBJ databases">
        <title>Genome sequencing of plant-pathogenic Streptomyces species.</title>
        <authorList>
            <person name="Harrison J."/>
            <person name="Sapp M."/>
            <person name="Thwaites R."/>
            <person name="Studholme D.J."/>
        </authorList>
    </citation>
    <scope>NUCLEOTIDE SEQUENCE [LARGE SCALE GENOMIC DNA]</scope>
    <source>
        <strain evidence="2">NCPPB 4445</strain>
    </source>
</reference>
<dbReference type="AlphaFoldDB" id="A0A0L0KKL3"/>
<evidence type="ECO:0000313" key="1">
    <source>
        <dbReference type="EMBL" id="KND38371.1"/>
    </source>
</evidence>
<dbReference type="InterPro" id="IPR035093">
    <property type="entry name" value="RelE/ParE_toxin_dom_sf"/>
</dbReference>
<dbReference type="OrthoDB" id="9812706at2"/>
<name>A0A0L0KKL3_9ACTN</name>
<dbReference type="EMBL" id="JPPY01000046">
    <property type="protein sequence ID" value="KND38371.1"/>
    <property type="molecule type" value="Genomic_DNA"/>
</dbReference>
<dbReference type="Proteomes" id="UP000037151">
    <property type="component" value="Unassembled WGS sequence"/>
</dbReference>
<comment type="caution">
    <text evidence="1">The sequence shown here is derived from an EMBL/GenBank/DDBJ whole genome shotgun (WGS) entry which is preliminary data.</text>
</comment>
<gene>
    <name evidence="1" type="ORF">IQ63_08430</name>
</gene>
<protein>
    <recommendedName>
        <fullName evidence="3">Type II toxin-antitoxin system RelE/ParE family toxin</fullName>
    </recommendedName>
</protein>
<dbReference type="SUPFAM" id="SSF143011">
    <property type="entry name" value="RelE-like"/>
    <property type="match status" value="1"/>
</dbReference>
<accession>A0A0L0KKL3</accession>
<evidence type="ECO:0000313" key="2">
    <source>
        <dbReference type="Proteomes" id="UP000037151"/>
    </source>
</evidence>
<organism evidence="1 2">
    <name type="scientific">Streptomyces acidiscabies</name>
    <dbReference type="NCBI Taxonomy" id="42234"/>
    <lineage>
        <taxon>Bacteria</taxon>
        <taxon>Bacillati</taxon>
        <taxon>Actinomycetota</taxon>
        <taxon>Actinomycetes</taxon>
        <taxon>Kitasatosporales</taxon>
        <taxon>Streptomycetaceae</taxon>
        <taxon>Streptomyces</taxon>
    </lineage>
</organism>
<sequence length="83" mass="9679">MTWRVLWEPAVLDAATGHLKDDPRGVDDLLSATDRLVEDPRPEGSRAWGVDHRRLHHGSWRVLYRLDAETEPLYIEHVARREN</sequence>
<evidence type="ECO:0008006" key="3">
    <source>
        <dbReference type="Google" id="ProtNLM"/>
    </source>
</evidence>
<proteinExistence type="predicted"/>
<dbReference type="Gene3D" id="3.30.2310.20">
    <property type="entry name" value="RelE-like"/>
    <property type="match status" value="1"/>
</dbReference>
<dbReference type="RefSeq" id="WP_050370090.1">
    <property type="nucleotide sequence ID" value="NZ_KQ257808.1"/>
</dbReference>
<dbReference type="PATRIC" id="fig|42234.21.peg.1742"/>